<keyword evidence="2 8" id="KW-0732">Signal</keyword>
<dbReference type="SUPFAM" id="SSF49265">
    <property type="entry name" value="Fibronectin type III"/>
    <property type="match status" value="2"/>
</dbReference>
<evidence type="ECO:0000313" key="13">
    <source>
        <dbReference type="Proteomes" id="UP001652625"/>
    </source>
</evidence>
<feature type="domain" description="F5/8 type C" evidence="9">
    <location>
        <begin position="66"/>
        <end position="171"/>
    </location>
</feature>
<dbReference type="PROSITE" id="PS50056">
    <property type="entry name" value="TYR_PHOSPHATASE_2"/>
    <property type="match status" value="2"/>
</dbReference>
<evidence type="ECO:0000259" key="11">
    <source>
        <dbReference type="PROSITE" id="PS50056"/>
    </source>
</evidence>
<dbReference type="Gene3D" id="2.60.40.10">
    <property type="entry name" value="Immunoglobulins"/>
    <property type="match status" value="2"/>
</dbReference>
<feature type="domain" description="Fibronectin type-III" evidence="12">
    <location>
        <begin position="591"/>
        <end position="685"/>
    </location>
</feature>
<dbReference type="Gene3D" id="2.60.120.260">
    <property type="entry name" value="Galactose-binding domain-like"/>
    <property type="match status" value="1"/>
</dbReference>
<keyword evidence="7" id="KW-1133">Transmembrane helix</keyword>
<dbReference type="PANTHER" id="PTHR19134">
    <property type="entry name" value="RECEPTOR-TYPE TYROSINE-PROTEIN PHOSPHATASE"/>
    <property type="match status" value="1"/>
</dbReference>
<sequence length="1336" mass="153787">MEFFVLMSTLLVFLPSSTCLCSIPLSSVVTANLQSATSIKDVYFNIVNVIQTNKVFCAKVGKNFSIQFDFSNIKTITRLDIKGFELNKTMMMLHSFTLHFSIDKKNWFDYSVESDKVKVFDVAWLFMSSETVVIEHILPKPAIGRYMQLRSVPDSHYDLSNICLNVAVYGCNEVMQPTIVVQKEITAYLKKPTQLSCQSEGMMNYSLTLGFFNQKQTVYLNSSRTQLYQQLSVSKITLVQIPHLLKYTCVTTNRLLQCKTTLTCSAEQLFSSHQKVVSESVVMVQAEIPEQLKSFQVVQKTTTTVLLGWTLPDLKDITKKYLQLKLNCSMMSSAVLIDELKYGSFELTNLSPYQLCWCTLELKLKYNTSINLNQKPVALEFRSRSERPNIVPKIFVVHNGSRKIRLKVEAKVDNPNFGKLIGCYIYVTQLHRKQFQSAVQTTNLTFPLSVFNSILIRDLLPWTYYNISVVVFNDDNLLSNISYLQQRTSQSRPDGAPTIEATLRTATTISGYVKHDSRYPGKDVITSYEIVYNPGNHTFKIDIDENLGEQQFFHIQDLKPFTWYQICCRSKNKAGYGPFSDFIWAMTDEHTPNEPTDIHYKKNNQNLILTWKPPSTPNGNITKYEIQITLRNRTVVTIFTLMFTDFDTNISYNSVLAVAIRAYTSKGNGQFSLVIQVYQFSVEPGSSEYGQNSRILIVAFCITLLLLVALGICGFNFYKRCHSQPQQSFSKSSLFVHYVPSKVDEKEELLFQEKSKLPTESLSDPVKSHDPVPVESFAQYINRAEQNDYEVLASEFKNETMSGKCYPWEVADRPENRPKNRYGDIAAYDHSRVILKFDCKRKQSDYINASYIQGCNCKSDYKYISSQGPMENGLNDFWHMIYQENIRIIVMLTNLIENEKEKCCQYWPDEGTIKYSSVSVTLVKIDKTADYVIRLFHIQKIGDESENIRLVRQFHFVSWPDHGVPDYPTALLSLRRRVRRYYTDDSPMLVHCSAGVGRSGCFILIDNMLDKIDDERTVDIFNYLQHLRSRRTNMVQTLEQYIFAHMAILEYIEFGNTEITLDDLDKKTKELMNGTGMADEFSVLCQSTQSDMQGSNLYKVLLSEGKYIDASFVDGYKQRNSFILTLAPKEDSAYEFWKMVVEQQCHTIVMLAKCQEGVEGYYRYWPDVDGECSYHDLNVFLCSEVANGNIITRKIKIVSRKLRCEVNHFQYVDWPNGDVPHRRAYPNICTLMQSAEKSQQQLGNGPIIVHAGNDYGRSGTFVAIYNSTERLKVEQLIDVLQCVRTIRIAQPLAVDNVLQYQFVYQLLRIYLEGFENYWNYKDYKVCKSPKNSVSTC</sequence>
<name>A0ABM4DGZ9_HYDVU</name>
<dbReference type="InterPro" id="IPR000421">
    <property type="entry name" value="FA58C"/>
</dbReference>
<evidence type="ECO:0000256" key="5">
    <source>
        <dbReference type="ARBA" id="ARBA00023136"/>
    </source>
</evidence>
<evidence type="ECO:0000256" key="4">
    <source>
        <dbReference type="ARBA" id="ARBA00022912"/>
    </source>
</evidence>
<proteinExistence type="predicted"/>
<dbReference type="CDD" id="cd00047">
    <property type="entry name" value="PTPc"/>
    <property type="match status" value="1"/>
</dbReference>
<evidence type="ECO:0000313" key="14">
    <source>
        <dbReference type="RefSeq" id="XP_065673750.1"/>
    </source>
</evidence>
<dbReference type="Proteomes" id="UP001652625">
    <property type="component" value="Chromosome 14"/>
</dbReference>
<evidence type="ECO:0000259" key="10">
    <source>
        <dbReference type="PROSITE" id="PS50055"/>
    </source>
</evidence>
<dbReference type="GeneID" id="100198986"/>
<organism evidence="13 14">
    <name type="scientific">Hydra vulgaris</name>
    <name type="common">Hydra</name>
    <name type="synonym">Hydra attenuata</name>
    <dbReference type="NCBI Taxonomy" id="6087"/>
    <lineage>
        <taxon>Eukaryota</taxon>
        <taxon>Metazoa</taxon>
        <taxon>Cnidaria</taxon>
        <taxon>Hydrozoa</taxon>
        <taxon>Hydroidolina</taxon>
        <taxon>Anthoathecata</taxon>
        <taxon>Aplanulata</taxon>
        <taxon>Hydridae</taxon>
        <taxon>Hydra</taxon>
    </lineage>
</organism>
<evidence type="ECO:0000256" key="6">
    <source>
        <dbReference type="ARBA" id="ARBA00051722"/>
    </source>
</evidence>
<feature type="domain" description="Tyrosine specific protein phosphatases" evidence="11">
    <location>
        <begin position="1226"/>
        <end position="1301"/>
    </location>
</feature>
<dbReference type="SMART" id="SM00060">
    <property type="entry name" value="FN3"/>
    <property type="match status" value="4"/>
</dbReference>
<dbReference type="SMART" id="SM00404">
    <property type="entry name" value="PTPc_motif"/>
    <property type="match status" value="2"/>
</dbReference>
<dbReference type="PROSITE" id="PS50022">
    <property type="entry name" value="FA58C_3"/>
    <property type="match status" value="1"/>
</dbReference>
<dbReference type="InterPro" id="IPR036116">
    <property type="entry name" value="FN3_sf"/>
</dbReference>
<feature type="domain" description="Fibronectin type-III" evidence="12">
    <location>
        <begin position="493"/>
        <end position="590"/>
    </location>
</feature>
<feature type="domain" description="Tyrosine-protein phosphatase" evidence="10">
    <location>
        <begin position="1107"/>
        <end position="1310"/>
    </location>
</feature>
<evidence type="ECO:0000256" key="1">
    <source>
        <dbReference type="ARBA" id="ARBA00004167"/>
    </source>
</evidence>
<feature type="chain" id="PRO_5046607590" evidence="8">
    <location>
        <begin position="20"/>
        <end position="1336"/>
    </location>
</feature>
<dbReference type="PROSITE" id="PS50853">
    <property type="entry name" value="FN3"/>
    <property type="match status" value="2"/>
</dbReference>
<evidence type="ECO:0000256" key="3">
    <source>
        <dbReference type="ARBA" id="ARBA00022801"/>
    </source>
</evidence>
<dbReference type="PRINTS" id="PR00700">
    <property type="entry name" value="PRTYPHPHTASE"/>
</dbReference>
<dbReference type="InterPro" id="IPR003595">
    <property type="entry name" value="Tyr_Pase_cat"/>
</dbReference>
<feature type="signal peptide" evidence="8">
    <location>
        <begin position="1"/>
        <end position="19"/>
    </location>
</feature>
<dbReference type="Pfam" id="PF00102">
    <property type="entry name" value="Y_phosphatase"/>
    <property type="match status" value="2"/>
</dbReference>
<reference evidence="14" key="1">
    <citation type="submission" date="2025-08" db="UniProtKB">
        <authorList>
            <consortium name="RefSeq"/>
        </authorList>
    </citation>
    <scope>IDENTIFICATION</scope>
</reference>
<feature type="transmembrane region" description="Helical" evidence="7">
    <location>
        <begin position="695"/>
        <end position="718"/>
    </location>
</feature>
<evidence type="ECO:0000256" key="7">
    <source>
        <dbReference type="SAM" id="Phobius"/>
    </source>
</evidence>
<gene>
    <name evidence="14" type="primary">LOC100198986</name>
</gene>
<keyword evidence="13" id="KW-1185">Reference proteome</keyword>
<evidence type="ECO:0000259" key="12">
    <source>
        <dbReference type="PROSITE" id="PS50853"/>
    </source>
</evidence>
<dbReference type="PANTHER" id="PTHR19134:SF449">
    <property type="entry name" value="TYROSINE-PROTEIN PHOSPHATASE 1"/>
    <property type="match status" value="1"/>
</dbReference>
<keyword evidence="7" id="KW-0812">Transmembrane</keyword>
<protein>
    <submittedName>
        <fullName evidence="14">Tyrosine-protein phosphatase Lar isoform X2</fullName>
    </submittedName>
</protein>
<comment type="subcellular location">
    <subcellularLocation>
        <location evidence="1">Membrane</location>
        <topology evidence="1">Single-pass membrane protein</topology>
    </subcellularLocation>
</comment>
<evidence type="ECO:0000259" key="9">
    <source>
        <dbReference type="PROSITE" id="PS50022"/>
    </source>
</evidence>
<comment type="catalytic activity">
    <reaction evidence="6">
        <text>O-phospho-L-tyrosyl-[protein] + H2O = L-tyrosyl-[protein] + phosphate</text>
        <dbReference type="Rhea" id="RHEA:10684"/>
        <dbReference type="Rhea" id="RHEA-COMP:10136"/>
        <dbReference type="Rhea" id="RHEA-COMP:20101"/>
        <dbReference type="ChEBI" id="CHEBI:15377"/>
        <dbReference type="ChEBI" id="CHEBI:43474"/>
        <dbReference type="ChEBI" id="CHEBI:46858"/>
        <dbReference type="ChEBI" id="CHEBI:61978"/>
        <dbReference type="EC" id="3.1.3.48"/>
    </reaction>
</comment>
<dbReference type="SMART" id="SM00194">
    <property type="entry name" value="PTPc"/>
    <property type="match status" value="2"/>
</dbReference>
<dbReference type="InterPro" id="IPR000242">
    <property type="entry name" value="PTP_cat"/>
</dbReference>
<evidence type="ECO:0000256" key="2">
    <source>
        <dbReference type="ARBA" id="ARBA00022729"/>
    </source>
</evidence>
<accession>A0ABM4DGZ9</accession>
<feature type="domain" description="Tyrosine specific protein phosphatases" evidence="11">
    <location>
        <begin position="969"/>
        <end position="1042"/>
    </location>
</feature>
<dbReference type="PROSITE" id="PS50055">
    <property type="entry name" value="TYR_PHOSPHATASE_PTP"/>
    <property type="match status" value="2"/>
</dbReference>
<dbReference type="InterPro" id="IPR008979">
    <property type="entry name" value="Galactose-bd-like_sf"/>
</dbReference>
<dbReference type="PROSITE" id="PS00383">
    <property type="entry name" value="TYR_PHOSPHATASE_1"/>
    <property type="match status" value="1"/>
</dbReference>
<dbReference type="Pfam" id="PF00041">
    <property type="entry name" value="fn3"/>
    <property type="match status" value="2"/>
</dbReference>
<keyword evidence="3" id="KW-0378">Hydrolase</keyword>
<dbReference type="InterPro" id="IPR016130">
    <property type="entry name" value="Tyr_Pase_AS"/>
</dbReference>
<keyword evidence="4" id="KW-0904">Protein phosphatase</keyword>
<dbReference type="SUPFAM" id="SSF49785">
    <property type="entry name" value="Galactose-binding domain-like"/>
    <property type="match status" value="1"/>
</dbReference>
<dbReference type="InterPro" id="IPR000387">
    <property type="entry name" value="Tyr_Pase_dom"/>
</dbReference>
<dbReference type="InterPro" id="IPR050348">
    <property type="entry name" value="Protein-Tyr_Phosphatase"/>
</dbReference>
<keyword evidence="5 7" id="KW-0472">Membrane</keyword>
<dbReference type="InterPro" id="IPR029021">
    <property type="entry name" value="Prot-tyrosine_phosphatase-like"/>
</dbReference>
<evidence type="ECO:0000256" key="8">
    <source>
        <dbReference type="SAM" id="SignalP"/>
    </source>
</evidence>
<dbReference type="Gene3D" id="3.90.190.10">
    <property type="entry name" value="Protein tyrosine phosphatase superfamily"/>
    <property type="match status" value="2"/>
</dbReference>
<dbReference type="InterPro" id="IPR003961">
    <property type="entry name" value="FN3_dom"/>
</dbReference>
<dbReference type="SUPFAM" id="SSF52799">
    <property type="entry name" value="(Phosphotyrosine protein) phosphatases II"/>
    <property type="match status" value="2"/>
</dbReference>
<dbReference type="InterPro" id="IPR013783">
    <property type="entry name" value="Ig-like_fold"/>
</dbReference>
<dbReference type="CDD" id="cd00063">
    <property type="entry name" value="FN3"/>
    <property type="match status" value="2"/>
</dbReference>
<dbReference type="RefSeq" id="XP_065673750.1">
    <property type="nucleotide sequence ID" value="XM_065817678.1"/>
</dbReference>
<feature type="domain" description="Tyrosine-protein phosphatase" evidence="10">
    <location>
        <begin position="792"/>
        <end position="1051"/>
    </location>
</feature>